<comment type="caution">
    <text evidence="1">The sequence shown here is derived from an EMBL/GenBank/DDBJ whole genome shotgun (WGS) entry which is preliminary data.</text>
</comment>
<proteinExistence type="predicted"/>
<evidence type="ECO:0000313" key="1">
    <source>
        <dbReference type="EMBL" id="CAE6467680.1"/>
    </source>
</evidence>
<reference evidence="1" key="1">
    <citation type="submission" date="2021-01" db="EMBL/GenBank/DDBJ databases">
        <authorList>
            <person name="Kaushik A."/>
        </authorList>
    </citation>
    <scope>NUCLEOTIDE SEQUENCE</scope>
    <source>
        <strain evidence="1">AG3-1AP</strain>
    </source>
</reference>
<dbReference type="AlphaFoldDB" id="A0A8H3GTN0"/>
<gene>
    <name evidence="1" type="ORF">RDB_LOCUS82815</name>
</gene>
<protein>
    <submittedName>
        <fullName evidence="1">Uncharacterized protein</fullName>
    </submittedName>
</protein>
<sequence length="261" mass="28919">MDLRFFVDTLIAYSCEVDTDGLSHYFPDRTLRLPNWVKVATVTVDGIVAIPITAGPYVSNFHLQVAANAFVGTPEPRDVALIHCVAAFRSIENGETQMKMAMVSALHQKKVLGLQQQLVFGIFQLRVDFLQVNAGCWISDKIKIYEVGSYSTRSPTSLVQFYFVLQGMRQLASQYKEELTNSTLTLMEAIHIKIPVNEWAPTVSEESNNSGHSGEEELIIRPGISQALASLGKWDVDDRINTFCRNIGSGNSDSGDDLDIA</sequence>
<dbReference type="Proteomes" id="UP000663831">
    <property type="component" value="Unassembled WGS sequence"/>
</dbReference>
<organism evidence="1 2">
    <name type="scientific">Rhizoctonia solani</name>
    <dbReference type="NCBI Taxonomy" id="456999"/>
    <lineage>
        <taxon>Eukaryota</taxon>
        <taxon>Fungi</taxon>
        <taxon>Dikarya</taxon>
        <taxon>Basidiomycota</taxon>
        <taxon>Agaricomycotina</taxon>
        <taxon>Agaricomycetes</taxon>
        <taxon>Cantharellales</taxon>
        <taxon>Ceratobasidiaceae</taxon>
        <taxon>Rhizoctonia</taxon>
    </lineage>
</organism>
<name>A0A8H3GTN0_9AGAM</name>
<dbReference type="EMBL" id="CAJMWV010002653">
    <property type="protein sequence ID" value="CAE6467680.1"/>
    <property type="molecule type" value="Genomic_DNA"/>
</dbReference>
<accession>A0A8H3GTN0</accession>
<evidence type="ECO:0000313" key="2">
    <source>
        <dbReference type="Proteomes" id="UP000663831"/>
    </source>
</evidence>